<dbReference type="Proteomes" id="UP000317909">
    <property type="component" value="Chromosome"/>
</dbReference>
<dbReference type="EMBL" id="CP036339">
    <property type="protein sequence ID" value="QDT75570.1"/>
    <property type="molecule type" value="Genomic_DNA"/>
</dbReference>
<gene>
    <name evidence="1" type="ORF">I41_47810</name>
</gene>
<evidence type="ECO:0000313" key="2">
    <source>
        <dbReference type="Proteomes" id="UP000317909"/>
    </source>
</evidence>
<dbReference type="KEGG" id="llh:I41_47810"/>
<name>A0A517U4S9_9BACT</name>
<reference evidence="1 2" key="1">
    <citation type="submission" date="2019-02" db="EMBL/GenBank/DDBJ databases">
        <title>Deep-cultivation of Planctomycetes and their phenomic and genomic characterization uncovers novel biology.</title>
        <authorList>
            <person name="Wiegand S."/>
            <person name="Jogler M."/>
            <person name="Boedeker C."/>
            <person name="Pinto D."/>
            <person name="Vollmers J."/>
            <person name="Rivas-Marin E."/>
            <person name="Kohn T."/>
            <person name="Peeters S.H."/>
            <person name="Heuer A."/>
            <person name="Rast P."/>
            <person name="Oberbeckmann S."/>
            <person name="Bunk B."/>
            <person name="Jeske O."/>
            <person name="Meyerdierks A."/>
            <person name="Storesund J.E."/>
            <person name="Kallscheuer N."/>
            <person name="Luecker S."/>
            <person name="Lage O.M."/>
            <person name="Pohl T."/>
            <person name="Merkel B.J."/>
            <person name="Hornburger P."/>
            <person name="Mueller R.-W."/>
            <person name="Bruemmer F."/>
            <person name="Labrenz M."/>
            <person name="Spormann A.M."/>
            <person name="Op den Camp H."/>
            <person name="Overmann J."/>
            <person name="Amann R."/>
            <person name="Jetten M.S.M."/>
            <person name="Mascher T."/>
            <person name="Medema M.H."/>
            <person name="Devos D.P."/>
            <person name="Kaster A.-K."/>
            <person name="Ovreas L."/>
            <person name="Rohde M."/>
            <person name="Galperin M.Y."/>
            <person name="Jogler C."/>
        </authorList>
    </citation>
    <scope>NUCLEOTIDE SEQUENCE [LARGE SCALE GENOMIC DNA]</scope>
    <source>
        <strain evidence="1 2">I41</strain>
    </source>
</reference>
<accession>A0A517U4S9</accession>
<keyword evidence="2" id="KW-1185">Reference proteome</keyword>
<protein>
    <submittedName>
        <fullName evidence="1">Uncharacterized protein</fullName>
    </submittedName>
</protein>
<dbReference type="AlphaFoldDB" id="A0A517U4S9"/>
<proteinExistence type="predicted"/>
<sequence>MECITHGEDRTYEKGRHAPKMAQVVATTGLQTKKPRRAAWALVVYPGVGRFRYPWVQVAGAGIEHPLQNGANSIGEGESGAECGALCAQEAPFDPELAAVVEAWATLSEAIKAGILAMVRAAQKRED</sequence>
<evidence type="ECO:0000313" key="1">
    <source>
        <dbReference type="EMBL" id="QDT75570.1"/>
    </source>
</evidence>
<organism evidence="1 2">
    <name type="scientific">Lacipirellula limnantheis</name>
    <dbReference type="NCBI Taxonomy" id="2528024"/>
    <lineage>
        <taxon>Bacteria</taxon>
        <taxon>Pseudomonadati</taxon>
        <taxon>Planctomycetota</taxon>
        <taxon>Planctomycetia</taxon>
        <taxon>Pirellulales</taxon>
        <taxon>Lacipirellulaceae</taxon>
        <taxon>Lacipirellula</taxon>
    </lineage>
</organism>